<feature type="transmembrane region" description="Helical" evidence="6">
    <location>
        <begin position="228"/>
        <end position="252"/>
    </location>
</feature>
<feature type="transmembrane region" description="Helical" evidence="6">
    <location>
        <begin position="132"/>
        <end position="154"/>
    </location>
</feature>
<sequence length="350" mass="40180">MKKNLRNILRFTFFLGLGVFFIWLFVRNLSPDQKKEIFESFRQVNYSWIILAFVLGIFSHIFRTLRWKILMEPMGYHPKTSNVFMAVMIGYLANLALPRLGEVSRCGILTRYEKIPFNKSFGTVITERVIDMLSFLLLFLLLIITQTGKIHAYIEQKIYSPLQNKFNFDFSGGSYITWLALIFMFAGLLTAFIVYRNFRHTAFYKKIYNLLSGLLEGMRSLTKIRKPLIFLVYTIAIWVLYLLMAWVVFFSLEETFGLGLDAGLTVLVFGSIGIMIVQGGIGIYPAIVAETLFLWNIPETRGYAMGWLIWASQTIMIIIAGVFSLILLPVLNKSINDKTGSHPTKNTETA</sequence>
<dbReference type="GO" id="GO:0005886">
    <property type="term" value="C:plasma membrane"/>
    <property type="evidence" value="ECO:0007669"/>
    <property type="project" value="UniProtKB-SubCell"/>
</dbReference>
<feature type="transmembrane region" description="Helical" evidence="6">
    <location>
        <begin position="7"/>
        <end position="26"/>
    </location>
</feature>
<feature type="transmembrane region" description="Helical" evidence="6">
    <location>
        <begin position="307"/>
        <end position="331"/>
    </location>
</feature>
<accession>A0A644UVD6</accession>
<evidence type="ECO:0000256" key="2">
    <source>
        <dbReference type="ARBA" id="ARBA00022475"/>
    </source>
</evidence>
<keyword evidence="4 6" id="KW-1133">Transmembrane helix</keyword>
<gene>
    <name evidence="7" type="ORF">SDC9_28999</name>
</gene>
<dbReference type="EMBL" id="VSSQ01000171">
    <property type="protein sequence ID" value="MPL83049.1"/>
    <property type="molecule type" value="Genomic_DNA"/>
</dbReference>
<keyword evidence="5 6" id="KW-0472">Membrane</keyword>
<comment type="subcellular location">
    <subcellularLocation>
        <location evidence="1">Cell membrane</location>
        <topology evidence="1">Multi-pass membrane protein</topology>
    </subcellularLocation>
</comment>
<dbReference type="InterPro" id="IPR022791">
    <property type="entry name" value="L-PG_synthase/AglD"/>
</dbReference>
<name>A0A644UVD6_9ZZZZ</name>
<organism evidence="7">
    <name type="scientific">bioreactor metagenome</name>
    <dbReference type="NCBI Taxonomy" id="1076179"/>
    <lineage>
        <taxon>unclassified sequences</taxon>
        <taxon>metagenomes</taxon>
        <taxon>ecological metagenomes</taxon>
    </lineage>
</organism>
<dbReference type="PANTHER" id="PTHR39087:SF2">
    <property type="entry name" value="UPF0104 MEMBRANE PROTEIN MJ1595"/>
    <property type="match status" value="1"/>
</dbReference>
<dbReference type="Pfam" id="PF03706">
    <property type="entry name" value="LPG_synthase_TM"/>
    <property type="match status" value="1"/>
</dbReference>
<feature type="transmembrane region" description="Helical" evidence="6">
    <location>
        <begin position="175"/>
        <end position="195"/>
    </location>
</feature>
<dbReference type="NCBIfam" id="TIGR00374">
    <property type="entry name" value="flippase-like domain"/>
    <property type="match status" value="1"/>
</dbReference>
<keyword evidence="3 6" id="KW-0812">Transmembrane</keyword>
<evidence type="ECO:0000256" key="5">
    <source>
        <dbReference type="ARBA" id="ARBA00023136"/>
    </source>
</evidence>
<proteinExistence type="predicted"/>
<evidence type="ECO:0000256" key="4">
    <source>
        <dbReference type="ARBA" id="ARBA00022989"/>
    </source>
</evidence>
<feature type="transmembrane region" description="Helical" evidence="6">
    <location>
        <begin position="46"/>
        <end position="62"/>
    </location>
</feature>
<evidence type="ECO:0008006" key="8">
    <source>
        <dbReference type="Google" id="ProtNLM"/>
    </source>
</evidence>
<keyword evidence="2" id="KW-1003">Cell membrane</keyword>
<evidence type="ECO:0000256" key="6">
    <source>
        <dbReference type="SAM" id="Phobius"/>
    </source>
</evidence>
<dbReference type="PANTHER" id="PTHR39087">
    <property type="entry name" value="UPF0104 MEMBRANE PROTEIN MJ1595"/>
    <property type="match status" value="1"/>
</dbReference>
<evidence type="ECO:0000256" key="3">
    <source>
        <dbReference type="ARBA" id="ARBA00022692"/>
    </source>
</evidence>
<evidence type="ECO:0000313" key="7">
    <source>
        <dbReference type="EMBL" id="MPL83049.1"/>
    </source>
</evidence>
<evidence type="ECO:0000256" key="1">
    <source>
        <dbReference type="ARBA" id="ARBA00004651"/>
    </source>
</evidence>
<protein>
    <recommendedName>
        <fullName evidence="8">TIGR00374 family protein</fullName>
    </recommendedName>
</protein>
<feature type="transmembrane region" description="Helical" evidence="6">
    <location>
        <begin position="264"/>
        <end position="287"/>
    </location>
</feature>
<reference evidence="7" key="1">
    <citation type="submission" date="2019-08" db="EMBL/GenBank/DDBJ databases">
        <authorList>
            <person name="Kucharzyk K."/>
            <person name="Murdoch R.W."/>
            <person name="Higgins S."/>
            <person name="Loffler F."/>
        </authorList>
    </citation>
    <scope>NUCLEOTIDE SEQUENCE</scope>
</reference>
<dbReference type="AlphaFoldDB" id="A0A644UVD6"/>
<comment type="caution">
    <text evidence="7">The sequence shown here is derived from an EMBL/GenBank/DDBJ whole genome shotgun (WGS) entry which is preliminary data.</text>
</comment>